<dbReference type="Proteomes" id="UP001596157">
    <property type="component" value="Unassembled WGS sequence"/>
</dbReference>
<dbReference type="EMBL" id="JBHSKF010000006">
    <property type="protein sequence ID" value="MFC5288520.1"/>
    <property type="molecule type" value="Genomic_DNA"/>
</dbReference>
<dbReference type="SUPFAM" id="SSF52091">
    <property type="entry name" value="SpoIIaa-like"/>
    <property type="match status" value="1"/>
</dbReference>
<reference evidence="3" key="1">
    <citation type="journal article" date="2019" name="Int. J. Syst. Evol. Microbiol.">
        <title>The Global Catalogue of Microorganisms (GCM) 10K type strain sequencing project: providing services to taxonomists for standard genome sequencing and annotation.</title>
        <authorList>
            <consortium name="The Broad Institute Genomics Platform"/>
            <consortium name="The Broad Institute Genome Sequencing Center for Infectious Disease"/>
            <person name="Wu L."/>
            <person name="Ma J."/>
        </authorList>
    </citation>
    <scope>NUCLEOTIDE SEQUENCE [LARGE SCALE GENOMIC DNA]</scope>
    <source>
        <strain evidence="3">CCUG 59778</strain>
    </source>
</reference>
<dbReference type="InterPro" id="IPR002645">
    <property type="entry name" value="STAS_dom"/>
</dbReference>
<protein>
    <recommendedName>
        <fullName evidence="1">STAS domain-containing protein</fullName>
    </recommendedName>
</protein>
<keyword evidence="3" id="KW-1185">Reference proteome</keyword>
<feature type="domain" description="STAS" evidence="1">
    <location>
        <begin position="15"/>
        <end position="118"/>
    </location>
</feature>
<dbReference type="Gene3D" id="3.30.750.24">
    <property type="entry name" value="STAS domain"/>
    <property type="match status" value="1"/>
</dbReference>
<dbReference type="PROSITE" id="PS50801">
    <property type="entry name" value="STAS"/>
    <property type="match status" value="1"/>
</dbReference>
<accession>A0ABW0EQB7</accession>
<organism evidence="2 3">
    <name type="scientific">Actinokineospora guangxiensis</name>
    <dbReference type="NCBI Taxonomy" id="1490288"/>
    <lineage>
        <taxon>Bacteria</taxon>
        <taxon>Bacillati</taxon>
        <taxon>Actinomycetota</taxon>
        <taxon>Actinomycetes</taxon>
        <taxon>Pseudonocardiales</taxon>
        <taxon>Pseudonocardiaceae</taxon>
        <taxon>Actinokineospora</taxon>
    </lineage>
</organism>
<evidence type="ECO:0000313" key="2">
    <source>
        <dbReference type="EMBL" id="MFC5288520.1"/>
    </source>
</evidence>
<name>A0ABW0EQB7_9PSEU</name>
<proteinExistence type="predicted"/>
<comment type="caution">
    <text evidence="2">The sequence shown here is derived from an EMBL/GenBank/DDBJ whole genome shotgun (WGS) entry which is preliminary data.</text>
</comment>
<sequence length="127" mass="13570">MGRTVVGRVPSERAVVVGFHFEISDESVGEFAAGLTAAADTAEQVGARLLVVDLSAARLRGSTGVTALMAGRRQARERGVEFVVVAEECGTVEDVLILTGAISVLTVRISVDHVFHREVRRRDAPSR</sequence>
<gene>
    <name evidence="2" type="ORF">ACFPM7_15775</name>
</gene>
<dbReference type="InterPro" id="IPR036513">
    <property type="entry name" value="STAS_dom_sf"/>
</dbReference>
<dbReference type="RefSeq" id="WP_378248365.1">
    <property type="nucleotide sequence ID" value="NZ_JBHSKF010000006.1"/>
</dbReference>
<evidence type="ECO:0000313" key="3">
    <source>
        <dbReference type="Proteomes" id="UP001596157"/>
    </source>
</evidence>
<evidence type="ECO:0000259" key="1">
    <source>
        <dbReference type="PROSITE" id="PS50801"/>
    </source>
</evidence>